<sequence length="282" mass="30514">MVRRWHLVVLGSLAVFALACEAGAGGAGGGGADPDSPPPKGYPSSMAALGDSITAGFGSCGSFLACSRNSWSTGSAEAVDSHYRRILAKNPKIKGKARNFARPGAEADALSGQVAQAIDMKAQYVTILIGANDACAPTPAGMTSVTAFRRDVGRGLTRLKKGLPKAEVLVAGIPDLYRLWQLGRKDDRAVRAWQRFTTCPSMLADPRSNDESDAERRRTVQARINDYNDELRQACDKYGARCRWDNDSHETSFNLDLVNQVDFFHPDVEGQAQLADATYQRF</sequence>
<keyword evidence="1" id="KW-0732">Signal</keyword>
<dbReference type="PROSITE" id="PS51257">
    <property type="entry name" value="PROKAR_LIPOPROTEIN"/>
    <property type="match status" value="1"/>
</dbReference>
<dbReference type="EMBL" id="JAMYJR010000021">
    <property type="protein sequence ID" value="MCO8272774.1"/>
    <property type="molecule type" value="Genomic_DNA"/>
</dbReference>
<keyword evidence="3" id="KW-1185">Reference proteome</keyword>
<dbReference type="Pfam" id="PF00657">
    <property type="entry name" value="Lipase_GDSL"/>
    <property type="match status" value="1"/>
</dbReference>
<dbReference type="InterPro" id="IPR036514">
    <property type="entry name" value="SGNH_hydro_sf"/>
</dbReference>
<name>A0ABT1DPK3_9ACTN</name>
<dbReference type="PANTHER" id="PTHR21325:SF31">
    <property type="entry name" value="GH22081P-RELATED"/>
    <property type="match status" value="1"/>
</dbReference>
<dbReference type="SUPFAM" id="SSF52266">
    <property type="entry name" value="SGNH hydrolase"/>
    <property type="match status" value="1"/>
</dbReference>
<proteinExistence type="predicted"/>
<accession>A0ABT1DPK3</accession>
<dbReference type="RefSeq" id="WP_253239075.1">
    <property type="nucleotide sequence ID" value="NZ_JAMYJR010000021.1"/>
</dbReference>
<dbReference type="InterPro" id="IPR038885">
    <property type="entry name" value="PLB1"/>
</dbReference>
<evidence type="ECO:0000256" key="1">
    <source>
        <dbReference type="SAM" id="SignalP"/>
    </source>
</evidence>
<feature type="signal peptide" evidence="1">
    <location>
        <begin position="1"/>
        <end position="24"/>
    </location>
</feature>
<dbReference type="Gene3D" id="3.40.50.1110">
    <property type="entry name" value="SGNH hydrolase"/>
    <property type="match status" value="1"/>
</dbReference>
<organism evidence="2 3">
    <name type="scientific">Paractinoplanes aksuensis</name>
    <dbReference type="NCBI Taxonomy" id="2939490"/>
    <lineage>
        <taxon>Bacteria</taxon>
        <taxon>Bacillati</taxon>
        <taxon>Actinomycetota</taxon>
        <taxon>Actinomycetes</taxon>
        <taxon>Micromonosporales</taxon>
        <taxon>Micromonosporaceae</taxon>
        <taxon>Paractinoplanes</taxon>
    </lineage>
</organism>
<evidence type="ECO:0000313" key="2">
    <source>
        <dbReference type="EMBL" id="MCO8272774.1"/>
    </source>
</evidence>
<protein>
    <submittedName>
        <fullName evidence="2">GDSL-type esterase/lipase family protein</fullName>
    </submittedName>
</protein>
<feature type="chain" id="PRO_5045956302" evidence="1">
    <location>
        <begin position="25"/>
        <end position="282"/>
    </location>
</feature>
<gene>
    <name evidence="2" type="ORF">M1L60_19450</name>
</gene>
<evidence type="ECO:0000313" key="3">
    <source>
        <dbReference type="Proteomes" id="UP001523369"/>
    </source>
</evidence>
<comment type="caution">
    <text evidence="2">The sequence shown here is derived from an EMBL/GenBank/DDBJ whole genome shotgun (WGS) entry which is preliminary data.</text>
</comment>
<reference evidence="2 3" key="1">
    <citation type="submission" date="2022-06" db="EMBL/GenBank/DDBJ databases">
        <title>New Species of the Genus Actinoplanes, ActinopZanes ferrugineus.</title>
        <authorList>
            <person name="Ding P."/>
        </authorList>
    </citation>
    <scope>NUCLEOTIDE SEQUENCE [LARGE SCALE GENOMIC DNA]</scope>
    <source>
        <strain evidence="2 3">TRM88003</strain>
    </source>
</reference>
<dbReference type="InterPro" id="IPR001087">
    <property type="entry name" value="GDSL"/>
</dbReference>
<dbReference type="PANTHER" id="PTHR21325">
    <property type="entry name" value="PHOSPHOLIPASE B, PLB1"/>
    <property type="match status" value="1"/>
</dbReference>
<dbReference type="Proteomes" id="UP001523369">
    <property type="component" value="Unassembled WGS sequence"/>
</dbReference>